<evidence type="ECO:0000256" key="9">
    <source>
        <dbReference type="RuleBase" id="RU003357"/>
    </source>
</evidence>
<organism evidence="13 14">
    <name type="scientific">Zunongwangia mangrovi</name>
    <dbReference type="NCBI Taxonomy" id="1334022"/>
    <lineage>
        <taxon>Bacteria</taxon>
        <taxon>Pseudomonadati</taxon>
        <taxon>Bacteroidota</taxon>
        <taxon>Flavobacteriia</taxon>
        <taxon>Flavobacteriales</taxon>
        <taxon>Flavobacteriaceae</taxon>
        <taxon>Zunongwangia</taxon>
    </lineage>
</organism>
<feature type="signal peptide" evidence="10">
    <location>
        <begin position="1"/>
        <end position="22"/>
    </location>
</feature>
<dbReference type="SUPFAM" id="SSF56935">
    <property type="entry name" value="Porins"/>
    <property type="match status" value="1"/>
</dbReference>
<evidence type="ECO:0000256" key="6">
    <source>
        <dbReference type="ARBA" id="ARBA00023136"/>
    </source>
</evidence>
<dbReference type="InterPro" id="IPR012910">
    <property type="entry name" value="Plug_dom"/>
</dbReference>
<keyword evidence="3 8" id="KW-1134">Transmembrane beta strand</keyword>
<dbReference type="AlphaFoldDB" id="A0A1I1CZP0"/>
<dbReference type="InterPro" id="IPR039426">
    <property type="entry name" value="TonB-dep_rcpt-like"/>
</dbReference>
<accession>A0A1I1CZP0</accession>
<keyword evidence="14" id="KW-1185">Reference proteome</keyword>
<dbReference type="Gene3D" id="2.60.40.1120">
    <property type="entry name" value="Carboxypeptidase-like, regulatory domain"/>
    <property type="match status" value="1"/>
</dbReference>
<dbReference type="InterPro" id="IPR037066">
    <property type="entry name" value="Plug_dom_sf"/>
</dbReference>
<dbReference type="GO" id="GO:0009279">
    <property type="term" value="C:cell outer membrane"/>
    <property type="evidence" value="ECO:0007669"/>
    <property type="project" value="UniProtKB-SubCell"/>
</dbReference>
<dbReference type="InterPro" id="IPR036942">
    <property type="entry name" value="Beta-barrel_TonB_sf"/>
</dbReference>
<protein>
    <submittedName>
        <fullName evidence="13">TonB-linked outer membrane protein, SusC/RagA family</fullName>
    </submittedName>
</protein>
<evidence type="ECO:0000313" key="14">
    <source>
        <dbReference type="Proteomes" id="UP000199438"/>
    </source>
</evidence>
<dbReference type="InterPro" id="IPR023996">
    <property type="entry name" value="TonB-dep_OMP_SusC/RagA"/>
</dbReference>
<evidence type="ECO:0000256" key="2">
    <source>
        <dbReference type="ARBA" id="ARBA00022448"/>
    </source>
</evidence>
<keyword evidence="7 8" id="KW-0998">Cell outer membrane</keyword>
<dbReference type="InterPro" id="IPR000531">
    <property type="entry name" value="Beta-barrel_TonB"/>
</dbReference>
<dbReference type="Gene3D" id="2.40.170.20">
    <property type="entry name" value="TonB-dependent receptor, beta-barrel domain"/>
    <property type="match status" value="1"/>
</dbReference>
<dbReference type="OrthoDB" id="9768177at2"/>
<evidence type="ECO:0000256" key="4">
    <source>
        <dbReference type="ARBA" id="ARBA00022692"/>
    </source>
</evidence>
<evidence type="ECO:0000313" key="13">
    <source>
        <dbReference type="EMBL" id="SFB67994.1"/>
    </source>
</evidence>
<evidence type="ECO:0000256" key="1">
    <source>
        <dbReference type="ARBA" id="ARBA00004571"/>
    </source>
</evidence>
<feature type="domain" description="TonB-dependent receptor-like beta-barrel" evidence="11">
    <location>
        <begin position="421"/>
        <end position="880"/>
    </location>
</feature>
<keyword evidence="10" id="KW-0732">Signal</keyword>
<comment type="similarity">
    <text evidence="8 9">Belongs to the TonB-dependent receptor family.</text>
</comment>
<dbReference type="Pfam" id="PF07715">
    <property type="entry name" value="Plug"/>
    <property type="match status" value="1"/>
</dbReference>
<dbReference type="EMBL" id="FOKV01000001">
    <property type="protein sequence ID" value="SFB67994.1"/>
    <property type="molecule type" value="Genomic_DNA"/>
</dbReference>
<evidence type="ECO:0000256" key="8">
    <source>
        <dbReference type="PROSITE-ProRule" id="PRU01360"/>
    </source>
</evidence>
<evidence type="ECO:0000256" key="7">
    <source>
        <dbReference type="ARBA" id="ARBA00023237"/>
    </source>
</evidence>
<keyword evidence="6 8" id="KW-0472">Membrane</keyword>
<dbReference type="InterPro" id="IPR008969">
    <property type="entry name" value="CarboxyPept-like_regulatory"/>
</dbReference>
<sequence length="1019" mass="111763">MKKTLHGLLTLFMVLVVQLVFAQEKTVTGTVVDEEGLPLPGVNVIQKGSNNGVQTNFDGEYSINVPSGSILVFSYVGFAPQERSIGSSDTINVTLAVDAAALDEVVVMGYVAKRREDMTGSTVQIDSDQINQIPQATVDQALQGRVAGLQISSSSGTPGSTQDIRIRGISSLTAGNEPLYVIDGVPVINSNVGGNSSSSSLSALASLSNNDIESISVLKDASATAVYGARGANGVIVITTKSGKAGKTRISLNSYYGFSNNAIDGPQPLSGAQREMLLYESVLNTYGENYNLSTPEEAADFYFDQLGDGYGYQDWIDAGRPEANWGELVTNDDAPIQEHVVSATGGTDDYNFYTSFGYFEQEATVIGSTFDRVSGSLNFSKDLSESLEFSTSNTASHTFQDGILEGSAYFSSPHSAKYFTPPLNQPYNDDGTFNLGTALPNPLYISENDIDESKFTRILSNNSLTWHTPIQNLSLKSRASIDYQVYDYKRYRNRVTGDGSSTDGYGERTSRKTATYVFQNSLNYFNAFGNHNVDITVLQEYQEYRNNYLFAAGDSFVTDGLTNLASSGNPTSASASFSDWYISSYLATGSYNFDSKYVLNATYRREGNSRFSDDNRWGNFWAFGAAWNLHRESFLSDSEFVNNLKIRGSYGKTGNANIGINNYQVLFNYNADYAGTGASYPAGYGNPDLTWETSYTLDVGLDFGLLQNRLTGTLGYYDRRSEDLLFDVPLSFTTGFSSQYRNVGSMKNTGFEAELNIDAVRSNDFNFSFGGNVATVDNEVLEVAQDANGVDIPVTNNVAAGQRSTAGTMAYEWFMPTWAGVDPETGVDTYYTDETRSETTTDFGQADRVFQGASALPTLTAGVNIHVDFKGFFLDAQGYYAGGHKIYEAWHRYLNQPNLYVTGVYNGYTSLLDRWQQPGDQTRVARAVYGGQPWTYNSKFLFDGDYFRLRNVTFGYDLEPEIVENIGMSGARIFLRGTNLYTWVKDDNLVYDPEVDASGMTSIVTPPVQSFILGVNLNF</sequence>
<feature type="domain" description="TonB-dependent receptor plug" evidence="12">
    <location>
        <begin position="116"/>
        <end position="235"/>
    </location>
</feature>
<dbReference type="STRING" id="1334022.SAMN04487907_1013"/>
<comment type="subcellular location">
    <subcellularLocation>
        <location evidence="1 8">Cell outer membrane</location>
        <topology evidence="1 8">Multi-pass membrane protein</topology>
    </subcellularLocation>
</comment>
<dbReference type="Proteomes" id="UP000199438">
    <property type="component" value="Unassembled WGS sequence"/>
</dbReference>
<dbReference type="PROSITE" id="PS52016">
    <property type="entry name" value="TONB_DEPENDENT_REC_3"/>
    <property type="match status" value="1"/>
</dbReference>
<evidence type="ECO:0000259" key="12">
    <source>
        <dbReference type="Pfam" id="PF07715"/>
    </source>
</evidence>
<dbReference type="Pfam" id="PF00593">
    <property type="entry name" value="TonB_dep_Rec_b-barrel"/>
    <property type="match status" value="1"/>
</dbReference>
<dbReference type="NCBIfam" id="TIGR04056">
    <property type="entry name" value="OMP_RagA_SusC"/>
    <property type="match status" value="1"/>
</dbReference>
<evidence type="ECO:0000256" key="10">
    <source>
        <dbReference type="SAM" id="SignalP"/>
    </source>
</evidence>
<dbReference type="InterPro" id="IPR023997">
    <property type="entry name" value="TonB-dep_OMP_SusC/RagA_CS"/>
</dbReference>
<keyword evidence="5 9" id="KW-0798">TonB box</keyword>
<dbReference type="Pfam" id="PF13715">
    <property type="entry name" value="CarbopepD_reg_2"/>
    <property type="match status" value="1"/>
</dbReference>
<dbReference type="RefSeq" id="WP_092539365.1">
    <property type="nucleotide sequence ID" value="NZ_FOKV01000001.1"/>
</dbReference>
<dbReference type="Gene3D" id="2.170.130.10">
    <property type="entry name" value="TonB-dependent receptor, plug domain"/>
    <property type="match status" value="1"/>
</dbReference>
<dbReference type="SUPFAM" id="SSF49464">
    <property type="entry name" value="Carboxypeptidase regulatory domain-like"/>
    <property type="match status" value="1"/>
</dbReference>
<keyword evidence="2 8" id="KW-0813">Transport</keyword>
<gene>
    <name evidence="13" type="ORF">SAMN04487907_1013</name>
</gene>
<keyword evidence="4 8" id="KW-0812">Transmembrane</keyword>
<name>A0A1I1CZP0_9FLAO</name>
<dbReference type="NCBIfam" id="TIGR04057">
    <property type="entry name" value="SusC_RagA_signa"/>
    <property type="match status" value="1"/>
</dbReference>
<evidence type="ECO:0000256" key="5">
    <source>
        <dbReference type="ARBA" id="ARBA00023077"/>
    </source>
</evidence>
<reference evidence="14" key="1">
    <citation type="submission" date="2016-10" db="EMBL/GenBank/DDBJ databases">
        <authorList>
            <person name="Varghese N."/>
            <person name="Submissions S."/>
        </authorList>
    </citation>
    <scope>NUCLEOTIDE SEQUENCE [LARGE SCALE GENOMIC DNA]</scope>
    <source>
        <strain evidence="14">DSM 24499</strain>
    </source>
</reference>
<evidence type="ECO:0000259" key="11">
    <source>
        <dbReference type="Pfam" id="PF00593"/>
    </source>
</evidence>
<evidence type="ECO:0000256" key="3">
    <source>
        <dbReference type="ARBA" id="ARBA00022452"/>
    </source>
</evidence>
<proteinExistence type="inferred from homology"/>
<feature type="chain" id="PRO_5011715645" evidence="10">
    <location>
        <begin position="23"/>
        <end position="1019"/>
    </location>
</feature>